<keyword evidence="6" id="KW-0472">Membrane</keyword>
<evidence type="ECO:0000256" key="3">
    <source>
        <dbReference type="ARBA" id="ARBA00023157"/>
    </source>
</evidence>
<sequence>MSRAVATMWLLLLLCCSHHQLLIAQADDRTVLMNWNNPCEGYVGIIHDGQLGYVGSTNWNDAASKVVCSSIQCGNPVKSQRMTPPWPFDKFWINEVNCTGEEAQLWKCKFPGFGVSHHQKDSLRYIQCSHEIELSLDGFECAGDVQYSVNGGKTYSGYICADGWEKKDADVLCKSLKCGTAKEIVTQQWLGWKGFRQKNKMMVKCSGIENVTHLWQCAVGERSSCQKPASVICTGHEAVQLRGNTSNVCSGQLYKEESGKWTPFQNNITDPDKWCQQMHCGTSSDLNGTDLTCSDNVKVVLKHNNTLSKCYGTVYVQVNDTMVQPVCGSSWDRKEAAVVCKELGCGKVHQHSTWTNKQTKGIMDNVRCSGEETSLWQCRAKRDHAPFQCPSNVYVVCTGSIGVRLKDGPGKCCGRVEIQHEGTWKRVSKKGWTNQNSETVCKLLDCGHKRENLKEFSQGSAEFLNGTLQCPKNNVAHISECIKHNVTLEKKAMAMAITCEEHKVVFLKGNKPCSGMVGIEQDTKTYWLSGSNWTWNVESANTVCQQMHCGNASNHMHINNTNEGKSIWKDSYSCSSNTKSLFDCQKTQNLSSDHEDTIAYVTCSGKITANLTNGCWGNVNVCLGKKCGGVCSDGWGNSKAVMLCEDLGCGNSVLKATSTPKESQVIMKSVHSTTETTNMTQCNFVTRDENDINYKCSPAYVVCSGSIKTKFSKLNEKCSGSVEMLYEGKWIPVCANALKDKNVQDTICGELKCGQASKLIDYFGPAGQGPFISEINCFENGNKLLAACNMTSQKDACKPGVLQCSDWRKMALTVGSACKGAATVLSEGKRSPIFFESWTERMGNMLCKHLGCGRLKRNESKYVLQSPTTTNFNCATVNDSESLWDCGSSNMESQSKQQLFIECQDEPQIILSEGCYGEVKINNLEVCATNWKENYSDMVCSEINCGGNAVASVSHDRMPQRNKDYHHVRCDDNDYYLGQCKRFKGKCDGNLVSVYCVGNVKFNTTEKCGGQIEVQYRDKWEKVCSGAPLGSEHLKKLCKEMNCGGHSGIQSKDNNDKVKSHLETTLKCGNENLDIKYCLHKELCETSKPAEIYCNGYEVPPTEPPKIVANPLWPKMMAVGLVLVVVILIVVLLRICKVKRAKKGQNVSPGRLSSKEDGFESGSYDEVMSKSNEMAELNRTRFRSETEVFAGNDAGSTSSFAYDDIDEVAVVQPLTSQADTTGASDGVTFEVYDQEENYDDVEACSGIIQTEAEIHAATQPATESDAAAPAGSELGDDNYMQPRRVSQS</sequence>
<keyword evidence="2" id="KW-0677">Repeat</keyword>
<keyword evidence="10" id="KW-1185">Reference proteome</keyword>
<dbReference type="GO" id="GO:0016020">
    <property type="term" value="C:membrane"/>
    <property type="evidence" value="ECO:0007669"/>
    <property type="project" value="InterPro"/>
</dbReference>
<feature type="domain" description="SRCR" evidence="8">
    <location>
        <begin position="504"/>
        <end position="604"/>
    </location>
</feature>
<feature type="disulfide bond" evidence="4">
    <location>
        <begin position="574"/>
        <end position="584"/>
    </location>
</feature>
<dbReference type="GeneTree" id="ENSGT00940000163299"/>
<dbReference type="Pfam" id="PF00530">
    <property type="entry name" value="SRCR"/>
    <property type="match status" value="8"/>
</dbReference>
<dbReference type="InterPro" id="IPR001190">
    <property type="entry name" value="SRCR"/>
</dbReference>
<proteinExistence type="predicted"/>
<evidence type="ECO:0000256" key="2">
    <source>
        <dbReference type="ARBA" id="ARBA00022737"/>
    </source>
</evidence>
<evidence type="ECO:0000256" key="7">
    <source>
        <dbReference type="SAM" id="SignalP"/>
    </source>
</evidence>
<keyword evidence="1 7" id="KW-0732">Signal</keyword>
<organism evidence="9 10">
    <name type="scientific">Gasterosteus aculeatus aculeatus</name>
    <name type="common">three-spined stickleback</name>
    <dbReference type="NCBI Taxonomy" id="481459"/>
    <lineage>
        <taxon>Eukaryota</taxon>
        <taxon>Metazoa</taxon>
        <taxon>Chordata</taxon>
        <taxon>Craniata</taxon>
        <taxon>Vertebrata</taxon>
        <taxon>Euteleostomi</taxon>
        <taxon>Actinopterygii</taxon>
        <taxon>Neopterygii</taxon>
        <taxon>Teleostei</taxon>
        <taxon>Neoteleostei</taxon>
        <taxon>Acanthomorphata</taxon>
        <taxon>Eupercaria</taxon>
        <taxon>Perciformes</taxon>
        <taxon>Cottioidei</taxon>
        <taxon>Gasterosteales</taxon>
        <taxon>Gasterosteidae</taxon>
        <taxon>Gasterosteus</taxon>
    </lineage>
</organism>
<feature type="disulfide bond" evidence="4">
    <location>
        <begin position="98"/>
        <end position="108"/>
    </location>
</feature>
<reference evidence="9" key="3">
    <citation type="submission" date="2025-09" db="UniProtKB">
        <authorList>
            <consortium name="Ensembl"/>
        </authorList>
    </citation>
    <scope>IDENTIFICATION</scope>
</reference>
<feature type="domain" description="SRCR" evidence="8">
    <location>
        <begin position="403"/>
        <end position="500"/>
    </location>
</feature>
<dbReference type="PANTHER" id="PTHR19331:SF471">
    <property type="entry name" value="SRCR DOMAIN-CONTAINING PROTEIN"/>
    <property type="match status" value="1"/>
</dbReference>
<feature type="disulfide bond" evidence="4">
    <location>
        <begin position="970"/>
        <end position="980"/>
    </location>
</feature>
<dbReference type="SUPFAM" id="SSF56487">
    <property type="entry name" value="SRCR-like"/>
    <property type="match status" value="10"/>
</dbReference>
<dbReference type="SMART" id="SM00202">
    <property type="entry name" value="SR"/>
    <property type="match status" value="6"/>
</dbReference>
<feature type="signal peptide" evidence="7">
    <location>
        <begin position="1"/>
        <end position="26"/>
    </location>
</feature>
<dbReference type="PANTHER" id="PTHR19331">
    <property type="entry name" value="SCAVENGER RECEPTOR DOMAIN-CONTAINING"/>
    <property type="match status" value="1"/>
</dbReference>
<feature type="disulfide bond" evidence="4">
    <location>
        <begin position="1068"/>
        <end position="1078"/>
    </location>
</feature>
<protein>
    <recommendedName>
        <fullName evidence="8">SRCR domain-containing protein</fullName>
    </recommendedName>
</protein>
<feature type="domain" description="SRCR" evidence="8">
    <location>
        <begin position="810"/>
        <end position="904"/>
    </location>
</feature>
<feature type="domain" description="SRCR" evidence="8">
    <location>
        <begin position="994"/>
        <end position="1095"/>
    </location>
</feature>
<evidence type="ECO:0000256" key="4">
    <source>
        <dbReference type="PROSITE-ProRule" id="PRU00196"/>
    </source>
</evidence>
<dbReference type="Ensembl" id="ENSGACT00000057231.1">
    <property type="protein sequence ID" value="ENSGACP00000047642.1"/>
    <property type="gene ID" value="ENSGACG00000026189.1"/>
</dbReference>
<feature type="domain" description="SRCR" evidence="8">
    <location>
        <begin position="299"/>
        <end position="398"/>
    </location>
</feature>
<feature type="domain" description="SRCR" evidence="8">
    <location>
        <begin position="132"/>
        <end position="234"/>
    </location>
</feature>
<evidence type="ECO:0000313" key="10">
    <source>
        <dbReference type="Proteomes" id="UP000007635"/>
    </source>
</evidence>
<keyword evidence="3 4" id="KW-1015">Disulfide bond</keyword>
<keyword evidence="6" id="KW-0812">Transmembrane</keyword>
<feature type="disulfide bond" evidence="4">
    <location>
        <begin position="368"/>
        <end position="378"/>
    </location>
</feature>
<feature type="transmembrane region" description="Helical" evidence="6">
    <location>
        <begin position="1112"/>
        <end position="1133"/>
    </location>
</feature>
<dbReference type="PROSITE" id="PS50287">
    <property type="entry name" value="SRCR_2"/>
    <property type="match status" value="10"/>
</dbReference>
<feature type="domain" description="SRCR" evidence="8">
    <location>
        <begin position="605"/>
        <end position="704"/>
    </location>
</feature>
<feature type="region of interest" description="Disordered" evidence="5">
    <location>
        <begin position="1254"/>
        <end position="1288"/>
    </location>
</feature>
<evidence type="ECO:0000256" key="6">
    <source>
        <dbReference type="SAM" id="Phobius"/>
    </source>
</evidence>
<feature type="chain" id="PRO_5042919898" description="SRCR domain-containing protein" evidence="7">
    <location>
        <begin position="27"/>
        <end position="1288"/>
    </location>
</feature>
<comment type="caution">
    <text evidence="4">Lacks conserved residue(s) required for the propagation of feature annotation.</text>
</comment>
<keyword evidence="6" id="KW-1133">Transmembrane helix</keyword>
<feature type="domain" description="SRCR" evidence="8">
    <location>
        <begin position="926"/>
        <end position="997"/>
    </location>
</feature>
<dbReference type="InterPro" id="IPR036772">
    <property type="entry name" value="SRCR-like_dom_sf"/>
</dbReference>
<name>A0AAQ4Q9Q4_GASAC</name>
<evidence type="ECO:0000313" key="9">
    <source>
        <dbReference type="Ensembl" id="ENSGACP00000047642.1"/>
    </source>
</evidence>
<dbReference type="PRINTS" id="PR00258">
    <property type="entry name" value="SPERACTRCPTR"/>
</dbReference>
<reference evidence="9" key="2">
    <citation type="submission" date="2025-08" db="UniProtKB">
        <authorList>
            <consortium name="Ensembl"/>
        </authorList>
    </citation>
    <scope>IDENTIFICATION</scope>
</reference>
<feature type="domain" description="SRCR" evidence="8">
    <location>
        <begin position="709"/>
        <end position="819"/>
    </location>
</feature>
<feature type="region of interest" description="Disordered" evidence="5">
    <location>
        <begin position="1145"/>
        <end position="1165"/>
    </location>
</feature>
<dbReference type="Gene3D" id="3.10.250.10">
    <property type="entry name" value="SRCR-like domain"/>
    <property type="match status" value="9"/>
</dbReference>
<evidence type="ECO:0000256" key="1">
    <source>
        <dbReference type="ARBA" id="ARBA00022729"/>
    </source>
</evidence>
<accession>A0AAQ4Q9Q4</accession>
<feature type="domain" description="SRCR" evidence="8">
    <location>
        <begin position="30"/>
        <end position="129"/>
    </location>
</feature>
<evidence type="ECO:0000256" key="5">
    <source>
        <dbReference type="SAM" id="MobiDB-lite"/>
    </source>
</evidence>
<evidence type="ECO:0000259" key="8">
    <source>
        <dbReference type="PROSITE" id="PS50287"/>
    </source>
</evidence>
<reference evidence="9 10" key="1">
    <citation type="journal article" date="2021" name="G3 (Bethesda)">
        <title>Improved contiguity of the threespine stickleback genome using long-read sequencing.</title>
        <authorList>
            <person name="Nath S."/>
            <person name="Shaw D.E."/>
            <person name="White M.A."/>
        </authorList>
    </citation>
    <scope>NUCLEOTIDE SEQUENCE [LARGE SCALE GENOMIC DNA]</scope>
    <source>
        <strain evidence="9 10">Lake Benthic</strain>
    </source>
</reference>
<dbReference type="Proteomes" id="UP000007635">
    <property type="component" value="Chromosome XII"/>
</dbReference>